<dbReference type="Gene3D" id="3.30.70.1150">
    <property type="entry name" value="ACT-like. Chain A, domain 2"/>
    <property type="match status" value="1"/>
</dbReference>
<dbReference type="InterPro" id="IPR004789">
    <property type="entry name" value="Acetalactate_synth_ssu"/>
</dbReference>
<dbReference type="PANTHER" id="PTHR30239">
    <property type="entry name" value="ACETOLACTATE SYNTHASE SMALL SUBUNIT"/>
    <property type="match status" value="1"/>
</dbReference>
<dbReference type="Proteomes" id="UP000315289">
    <property type="component" value="Unassembled WGS sequence"/>
</dbReference>
<keyword evidence="4 6" id="KW-0028">Amino-acid biosynthesis</keyword>
<evidence type="ECO:0000256" key="5">
    <source>
        <dbReference type="ARBA" id="ARBA00023304"/>
    </source>
</evidence>
<evidence type="ECO:0000256" key="1">
    <source>
        <dbReference type="ARBA" id="ARBA00004974"/>
    </source>
</evidence>
<dbReference type="EMBL" id="VOAH01000011">
    <property type="protein sequence ID" value="TVP39831.1"/>
    <property type="molecule type" value="Genomic_DNA"/>
</dbReference>
<keyword evidence="6 8" id="KW-0808">Transferase</keyword>
<keyword evidence="9" id="KW-1185">Reference proteome</keyword>
<feature type="domain" description="ACT" evidence="7">
    <location>
        <begin position="19"/>
        <end position="93"/>
    </location>
</feature>
<dbReference type="InterPro" id="IPR039557">
    <property type="entry name" value="AHAS_ACT"/>
</dbReference>
<dbReference type="EC" id="2.2.1.6" evidence="6"/>
<dbReference type="InterPro" id="IPR019455">
    <property type="entry name" value="Acetolactate_synth_ssu_C"/>
</dbReference>
<evidence type="ECO:0000313" key="8">
    <source>
        <dbReference type="EMBL" id="TVP39831.1"/>
    </source>
</evidence>
<evidence type="ECO:0000256" key="3">
    <source>
        <dbReference type="ARBA" id="ARBA00006341"/>
    </source>
</evidence>
<dbReference type="NCBIfam" id="NF008864">
    <property type="entry name" value="PRK11895.1"/>
    <property type="match status" value="1"/>
</dbReference>
<accession>A0A557ST98</accession>
<dbReference type="GO" id="GO:0009097">
    <property type="term" value="P:isoleucine biosynthetic process"/>
    <property type="evidence" value="ECO:0007669"/>
    <property type="project" value="UniProtKB-UniRule"/>
</dbReference>
<protein>
    <recommendedName>
        <fullName evidence="6">Acetolactate synthase small subunit</fullName>
        <shortName evidence="6">AHAS</shortName>
        <shortName evidence="6">ALS</shortName>
        <ecNumber evidence="6">2.2.1.6</ecNumber>
    </recommendedName>
    <alternativeName>
        <fullName evidence="6">Acetohydroxy-acid synthase small subunit</fullName>
    </alternativeName>
</protein>
<dbReference type="GO" id="GO:0009099">
    <property type="term" value="P:L-valine biosynthetic process"/>
    <property type="evidence" value="ECO:0007669"/>
    <property type="project" value="UniProtKB-UniRule"/>
</dbReference>
<comment type="function">
    <text evidence="6">Catalyzes the conversion of 2 pyruvate molecules into acetolactate in the first common step of the biosynthetic pathway of the branched-amino acids such as leucine, isoleucine, and valine.</text>
</comment>
<dbReference type="Pfam" id="PF10369">
    <property type="entry name" value="ALS_ss_C"/>
    <property type="match status" value="1"/>
</dbReference>
<dbReference type="InterPro" id="IPR027271">
    <property type="entry name" value="Acetolactate_synth/TF_NikR_C"/>
</dbReference>
<dbReference type="InterPro" id="IPR054480">
    <property type="entry name" value="AHAS_small-like_ACT"/>
</dbReference>
<name>A0A557ST98_9ARCH</name>
<evidence type="ECO:0000259" key="7">
    <source>
        <dbReference type="PROSITE" id="PS51671"/>
    </source>
</evidence>
<dbReference type="PANTHER" id="PTHR30239:SF0">
    <property type="entry name" value="ACETOLACTATE SYNTHASE SMALL SUBUNIT 1, CHLOROPLASTIC"/>
    <property type="match status" value="1"/>
</dbReference>
<gene>
    <name evidence="8" type="primary">ilvH</name>
    <name evidence="8" type="ORF">NARC_110043</name>
</gene>
<dbReference type="CDD" id="cd04878">
    <property type="entry name" value="ACT_AHAS"/>
    <property type="match status" value="1"/>
</dbReference>
<dbReference type="GO" id="GO:0003984">
    <property type="term" value="F:acetolactate synthase activity"/>
    <property type="evidence" value="ECO:0007669"/>
    <property type="project" value="UniProtKB-UniRule"/>
</dbReference>
<dbReference type="GO" id="GO:1990610">
    <property type="term" value="F:acetolactate synthase regulator activity"/>
    <property type="evidence" value="ECO:0007669"/>
    <property type="project" value="UniProtKB-UniRule"/>
</dbReference>
<comment type="caution">
    <text evidence="8">The sequence shown here is derived from an EMBL/GenBank/DDBJ whole genome shotgun (WGS) entry which is preliminary data.</text>
</comment>
<dbReference type="NCBIfam" id="TIGR00119">
    <property type="entry name" value="acolac_sm"/>
    <property type="match status" value="1"/>
</dbReference>
<comment type="pathway">
    <text evidence="2 6">Amino-acid biosynthesis; L-valine biosynthesis; L-valine from pyruvate: step 1/4.</text>
</comment>
<organism evidence="8 9">
    <name type="scientific">Candidatus Nitrosocosmicus arcticus</name>
    <dbReference type="NCBI Taxonomy" id="2035267"/>
    <lineage>
        <taxon>Archaea</taxon>
        <taxon>Nitrososphaerota</taxon>
        <taxon>Nitrososphaeria</taxon>
        <taxon>Nitrososphaerales</taxon>
        <taxon>Nitrososphaeraceae</taxon>
        <taxon>Candidatus Nitrosocosmicus</taxon>
    </lineage>
</organism>
<dbReference type="Pfam" id="PF22629">
    <property type="entry name" value="ACT_AHAS_ss"/>
    <property type="match status" value="1"/>
</dbReference>
<sequence>MQKNKNTIFDEDNENKMYILSVIVENKPGVLFRITNLFRSRNFNIESITVGITEKPDLSRMTITTVSDVKTLEQLVKQLQKLIDIIQINVLNKENAVYRELALIKMNAKDPTTRIEIANFATIYRGNIMDISNETITVEIIGTPDKIDAFKNLVSNYGIIQVARTGVSALPRGAVNDDL</sequence>
<evidence type="ECO:0000313" key="9">
    <source>
        <dbReference type="Proteomes" id="UP000315289"/>
    </source>
</evidence>
<evidence type="ECO:0000256" key="2">
    <source>
        <dbReference type="ARBA" id="ARBA00005025"/>
    </source>
</evidence>
<dbReference type="UniPathway" id="UPA00047">
    <property type="reaction ID" value="UER00055"/>
</dbReference>
<reference evidence="8 9" key="1">
    <citation type="journal article" date="2019" name="Front. Microbiol.">
        <title>Ammonia Oxidation by the Arctic Terrestrial Thaumarchaeote Candidatus Nitrosocosmicus arcticus Is Stimulated by Increasing Temperatures.</title>
        <authorList>
            <person name="Alves R.J.E."/>
            <person name="Kerou M."/>
            <person name="Zappe A."/>
            <person name="Bittner R."/>
            <person name="Abby S.S."/>
            <person name="Schmidt H.A."/>
            <person name="Pfeifer K."/>
            <person name="Schleper C."/>
        </authorList>
    </citation>
    <scope>NUCLEOTIDE SEQUENCE [LARGE SCALE GENOMIC DNA]</scope>
    <source>
        <strain evidence="8 9">Kfb</strain>
    </source>
</reference>
<comment type="subunit">
    <text evidence="6">Dimer of large and small chains.</text>
</comment>
<dbReference type="FunFam" id="3.30.70.1150:FF:000001">
    <property type="entry name" value="Acetolactate synthase small subunit"/>
    <property type="match status" value="1"/>
</dbReference>
<dbReference type="AlphaFoldDB" id="A0A557ST98"/>
<comment type="pathway">
    <text evidence="1 6">Amino-acid biosynthesis; L-isoleucine biosynthesis; L-isoleucine from 2-oxobutanoate: step 1/4.</text>
</comment>
<dbReference type="Gene3D" id="3.30.70.260">
    <property type="match status" value="1"/>
</dbReference>
<dbReference type="UniPathway" id="UPA00049">
    <property type="reaction ID" value="UER00059"/>
</dbReference>
<keyword evidence="5 6" id="KW-0100">Branched-chain amino acid biosynthesis</keyword>
<evidence type="ECO:0000256" key="4">
    <source>
        <dbReference type="ARBA" id="ARBA00022605"/>
    </source>
</evidence>
<dbReference type="PROSITE" id="PS51671">
    <property type="entry name" value="ACT"/>
    <property type="match status" value="1"/>
</dbReference>
<comment type="catalytic activity">
    <reaction evidence="6">
        <text>2 pyruvate + H(+) = (2S)-2-acetolactate + CO2</text>
        <dbReference type="Rhea" id="RHEA:25249"/>
        <dbReference type="ChEBI" id="CHEBI:15361"/>
        <dbReference type="ChEBI" id="CHEBI:15378"/>
        <dbReference type="ChEBI" id="CHEBI:16526"/>
        <dbReference type="ChEBI" id="CHEBI:58476"/>
        <dbReference type="EC" id="2.2.1.6"/>
    </reaction>
</comment>
<proteinExistence type="inferred from homology"/>
<evidence type="ECO:0000256" key="6">
    <source>
        <dbReference type="RuleBase" id="RU368092"/>
    </source>
</evidence>
<comment type="similarity">
    <text evidence="3 6">Belongs to the acetolactate synthase small subunit family.</text>
</comment>
<dbReference type="InterPro" id="IPR045865">
    <property type="entry name" value="ACT-like_dom_sf"/>
</dbReference>
<dbReference type="InterPro" id="IPR002912">
    <property type="entry name" value="ACT_dom"/>
</dbReference>
<dbReference type="RefSeq" id="WP_261377883.1">
    <property type="nucleotide sequence ID" value="NZ_ML675587.1"/>
</dbReference>
<dbReference type="GO" id="GO:0005829">
    <property type="term" value="C:cytosol"/>
    <property type="evidence" value="ECO:0007669"/>
    <property type="project" value="TreeGrafter"/>
</dbReference>
<dbReference type="SUPFAM" id="SSF55021">
    <property type="entry name" value="ACT-like"/>
    <property type="match status" value="2"/>
</dbReference>